<dbReference type="PANTHER" id="PTHR21152">
    <property type="entry name" value="AMINOTRANSFERASE CLASS V"/>
    <property type="match status" value="1"/>
</dbReference>
<reference evidence="9 10" key="1">
    <citation type="submission" date="2023-01" db="EMBL/GenBank/DDBJ databases">
        <authorList>
            <person name="Lee S.H."/>
            <person name="Jung H.S."/>
            <person name="Yun J.U."/>
        </authorList>
    </citation>
    <scope>NUCLEOTIDE SEQUENCE [LARGE SCALE GENOMIC DNA]</scope>
    <source>
        <strain evidence="9 10">CBA3646</strain>
    </source>
</reference>
<evidence type="ECO:0000313" key="9">
    <source>
        <dbReference type="EMBL" id="WBW49967.1"/>
    </source>
</evidence>
<accession>A0ABY7QT61</accession>
<proteinExistence type="inferred from homology"/>
<dbReference type="Pfam" id="PF00266">
    <property type="entry name" value="Aminotran_5"/>
    <property type="match status" value="1"/>
</dbReference>
<evidence type="ECO:0000256" key="2">
    <source>
        <dbReference type="ARBA" id="ARBA00009236"/>
    </source>
</evidence>
<dbReference type="PIRSF" id="PIRSF000524">
    <property type="entry name" value="SPT"/>
    <property type="match status" value="1"/>
</dbReference>
<dbReference type="EMBL" id="CP115667">
    <property type="protein sequence ID" value="WBW49967.1"/>
    <property type="molecule type" value="Genomic_DNA"/>
</dbReference>
<keyword evidence="3 9" id="KW-0032">Aminotransferase</keyword>
<organism evidence="9 10">
    <name type="scientific">Peptoniphilus equinus</name>
    <dbReference type="NCBI Taxonomy" id="3016343"/>
    <lineage>
        <taxon>Bacteria</taxon>
        <taxon>Bacillati</taxon>
        <taxon>Bacillota</taxon>
        <taxon>Tissierellia</taxon>
        <taxon>Tissierellales</taxon>
        <taxon>Peptoniphilaceae</taxon>
        <taxon>Peptoniphilus</taxon>
    </lineage>
</organism>
<evidence type="ECO:0000313" key="10">
    <source>
        <dbReference type="Proteomes" id="UP001210339"/>
    </source>
</evidence>
<evidence type="ECO:0000256" key="5">
    <source>
        <dbReference type="ARBA" id="ARBA00022898"/>
    </source>
</evidence>
<evidence type="ECO:0000256" key="4">
    <source>
        <dbReference type="ARBA" id="ARBA00022679"/>
    </source>
</evidence>
<dbReference type="RefSeq" id="WP_271191498.1">
    <property type="nucleotide sequence ID" value="NZ_CP115667.1"/>
</dbReference>
<name>A0ABY7QT61_9FIRM</name>
<sequence>MKILCAGPTTMANNVREQLSVSKTNPDLDPTYAPYQRRVEAKLSALLHTTATSFFMLGEGIMGLEAAIFSLVEPEDRVLVLSNGFFGGGFAEYVKHCGGKAHVLNFEYDKGIDIETLHVFLEQDHDFKVATFVHCETPTGVTNDLVGISQLLKRYGILVITDCVSSMGGEDIHFDETGVDVMLGGSQKVLSAPVGLSLVTLSEDAKRAIASRRTPILSYYLNFKNHYDFNGAPFPYTMNENLIYAMDAALDNLMAKDAVTLHRTYSELTRRIVTNAGLKLYAKDSFSNTVTAVKMPDGIPAEALLQTMRERGIAISKGVSSFSDDLFRIGHMGENISYDNFLSLFEALDDSFRALGVTLNASMKDAFLMAHLYGEV</sequence>
<dbReference type="Gene3D" id="3.40.640.10">
    <property type="entry name" value="Type I PLP-dependent aspartate aminotransferase-like (Major domain)"/>
    <property type="match status" value="1"/>
</dbReference>
<dbReference type="InterPro" id="IPR000192">
    <property type="entry name" value="Aminotrans_V_dom"/>
</dbReference>
<evidence type="ECO:0000256" key="7">
    <source>
        <dbReference type="RuleBase" id="RU004504"/>
    </source>
</evidence>
<comment type="similarity">
    <text evidence="2 6">Belongs to the class-V pyridoxal-phosphate-dependent aminotransferase family.</text>
</comment>
<dbReference type="InterPro" id="IPR020578">
    <property type="entry name" value="Aminotrans_V_PyrdxlP_BS"/>
</dbReference>
<dbReference type="InterPro" id="IPR015424">
    <property type="entry name" value="PyrdxlP-dep_Trfase"/>
</dbReference>
<protein>
    <submittedName>
        <fullName evidence="9">Alanine--glyoxylate aminotransferase family protein</fullName>
    </submittedName>
</protein>
<dbReference type="Gene3D" id="3.90.1150.10">
    <property type="entry name" value="Aspartate Aminotransferase, domain 1"/>
    <property type="match status" value="1"/>
</dbReference>
<dbReference type="Proteomes" id="UP001210339">
    <property type="component" value="Chromosome"/>
</dbReference>
<dbReference type="SUPFAM" id="SSF53383">
    <property type="entry name" value="PLP-dependent transferases"/>
    <property type="match status" value="1"/>
</dbReference>
<evidence type="ECO:0000256" key="1">
    <source>
        <dbReference type="ARBA" id="ARBA00001933"/>
    </source>
</evidence>
<dbReference type="InterPro" id="IPR024169">
    <property type="entry name" value="SP_NH2Trfase/AEP_transaminase"/>
</dbReference>
<dbReference type="PANTHER" id="PTHR21152:SF24">
    <property type="entry name" value="ALANINE--GLYOXYLATE AMINOTRANSFERASE 1"/>
    <property type="match status" value="1"/>
</dbReference>
<keyword evidence="10" id="KW-1185">Reference proteome</keyword>
<evidence type="ECO:0000256" key="3">
    <source>
        <dbReference type="ARBA" id="ARBA00022576"/>
    </source>
</evidence>
<dbReference type="GO" id="GO:0008483">
    <property type="term" value="F:transaminase activity"/>
    <property type="evidence" value="ECO:0007669"/>
    <property type="project" value="UniProtKB-KW"/>
</dbReference>
<dbReference type="PROSITE" id="PS00595">
    <property type="entry name" value="AA_TRANSFER_CLASS_5"/>
    <property type="match status" value="1"/>
</dbReference>
<evidence type="ECO:0000259" key="8">
    <source>
        <dbReference type="Pfam" id="PF00266"/>
    </source>
</evidence>
<keyword evidence="4" id="KW-0808">Transferase</keyword>
<dbReference type="InterPro" id="IPR015422">
    <property type="entry name" value="PyrdxlP-dep_Trfase_small"/>
</dbReference>
<evidence type="ECO:0000256" key="6">
    <source>
        <dbReference type="RuleBase" id="RU004075"/>
    </source>
</evidence>
<gene>
    <name evidence="9" type="ORF">O6R05_08170</name>
</gene>
<comment type="cofactor">
    <cofactor evidence="1 7">
        <name>pyridoxal 5'-phosphate</name>
        <dbReference type="ChEBI" id="CHEBI:597326"/>
    </cofactor>
</comment>
<keyword evidence="5" id="KW-0663">Pyridoxal phosphate</keyword>
<feature type="domain" description="Aminotransferase class V" evidence="8">
    <location>
        <begin position="65"/>
        <end position="320"/>
    </location>
</feature>
<dbReference type="InterPro" id="IPR015421">
    <property type="entry name" value="PyrdxlP-dep_Trfase_major"/>
</dbReference>